<dbReference type="EMBL" id="ML996088">
    <property type="protein sequence ID" value="KAF2151068.1"/>
    <property type="molecule type" value="Genomic_DNA"/>
</dbReference>
<organism evidence="2 3">
    <name type="scientific">Myriangium duriaei CBS 260.36</name>
    <dbReference type="NCBI Taxonomy" id="1168546"/>
    <lineage>
        <taxon>Eukaryota</taxon>
        <taxon>Fungi</taxon>
        <taxon>Dikarya</taxon>
        <taxon>Ascomycota</taxon>
        <taxon>Pezizomycotina</taxon>
        <taxon>Dothideomycetes</taxon>
        <taxon>Dothideomycetidae</taxon>
        <taxon>Myriangiales</taxon>
        <taxon>Myriangiaceae</taxon>
        <taxon>Myriangium</taxon>
    </lineage>
</organism>
<dbReference type="AlphaFoldDB" id="A0A9P4J285"/>
<evidence type="ECO:0000256" key="1">
    <source>
        <dbReference type="SAM" id="MobiDB-lite"/>
    </source>
</evidence>
<evidence type="ECO:0000313" key="2">
    <source>
        <dbReference type="EMBL" id="KAF2151068.1"/>
    </source>
</evidence>
<gene>
    <name evidence="2" type="ORF">K461DRAFT_322380</name>
</gene>
<name>A0A9P4J285_9PEZI</name>
<feature type="compositionally biased region" description="Basic and acidic residues" evidence="1">
    <location>
        <begin position="91"/>
        <end position="107"/>
    </location>
</feature>
<dbReference type="OrthoDB" id="3945172at2759"/>
<protein>
    <submittedName>
        <fullName evidence="2">Uncharacterized protein</fullName>
    </submittedName>
</protein>
<keyword evidence="3" id="KW-1185">Reference proteome</keyword>
<feature type="compositionally biased region" description="Basic and acidic residues" evidence="1">
    <location>
        <begin position="50"/>
        <end position="67"/>
    </location>
</feature>
<sequence>MSSPSEFLTFYRRVGTTATSAMRAHRVLPRPAAPARAITYSAVRTIKSTDIGEGKKHATQKNERLDVQSDNAGAGQDAKKTGSGGQATSQKDSRDNVSRAKQDHPEAPDTAIGFQDERGSKGH</sequence>
<evidence type="ECO:0000313" key="3">
    <source>
        <dbReference type="Proteomes" id="UP000799439"/>
    </source>
</evidence>
<dbReference type="Proteomes" id="UP000799439">
    <property type="component" value="Unassembled WGS sequence"/>
</dbReference>
<feature type="region of interest" description="Disordered" evidence="1">
    <location>
        <begin position="48"/>
        <end position="123"/>
    </location>
</feature>
<accession>A0A9P4J285</accession>
<comment type="caution">
    <text evidence="2">The sequence shown here is derived from an EMBL/GenBank/DDBJ whole genome shotgun (WGS) entry which is preliminary data.</text>
</comment>
<proteinExistence type="predicted"/>
<reference evidence="2" key="1">
    <citation type="journal article" date="2020" name="Stud. Mycol.">
        <title>101 Dothideomycetes genomes: a test case for predicting lifestyles and emergence of pathogens.</title>
        <authorList>
            <person name="Haridas S."/>
            <person name="Albert R."/>
            <person name="Binder M."/>
            <person name="Bloem J."/>
            <person name="Labutti K."/>
            <person name="Salamov A."/>
            <person name="Andreopoulos B."/>
            <person name="Baker S."/>
            <person name="Barry K."/>
            <person name="Bills G."/>
            <person name="Bluhm B."/>
            <person name="Cannon C."/>
            <person name="Castanera R."/>
            <person name="Culley D."/>
            <person name="Daum C."/>
            <person name="Ezra D."/>
            <person name="Gonzalez J."/>
            <person name="Henrissat B."/>
            <person name="Kuo A."/>
            <person name="Liang C."/>
            <person name="Lipzen A."/>
            <person name="Lutzoni F."/>
            <person name="Magnuson J."/>
            <person name="Mondo S."/>
            <person name="Nolan M."/>
            <person name="Ohm R."/>
            <person name="Pangilinan J."/>
            <person name="Park H.-J."/>
            <person name="Ramirez L."/>
            <person name="Alfaro M."/>
            <person name="Sun H."/>
            <person name="Tritt A."/>
            <person name="Yoshinaga Y."/>
            <person name="Zwiers L.-H."/>
            <person name="Turgeon B."/>
            <person name="Goodwin S."/>
            <person name="Spatafora J."/>
            <person name="Crous P."/>
            <person name="Grigoriev I."/>
        </authorList>
    </citation>
    <scope>NUCLEOTIDE SEQUENCE</scope>
    <source>
        <strain evidence="2">CBS 260.36</strain>
    </source>
</reference>